<sequence length="211" mass="23127">MRKLPPDDELLAALRAGDGAAFAEVLDAWSSSMLRLARTFVSTHATAEEVVQDTWLAVVQGVGGFEGRSSVKTWVYRILVNTAKKRGAREKRSVPWTSLLPGDEDHGPTVDPSRFQGPGGAYPGHWREAPEAWPSPENTALALEIREVLTGFLDELPARQRAVLSLRDIADHTAEEVCEILRISAANQRVLLHRARAAVRERLAGYLEAAG</sequence>
<dbReference type="InterPro" id="IPR014284">
    <property type="entry name" value="RNA_pol_sigma-70_dom"/>
</dbReference>
<evidence type="ECO:0000259" key="6">
    <source>
        <dbReference type="Pfam" id="PF08281"/>
    </source>
</evidence>
<evidence type="ECO:0000256" key="4">
    <source>
        <dbReference type="ARBA" id="ARBA00023163"/>
    </source>
</evidence>
<dbReference type="Gene3D" id="1.10.1740.10">
    <property type="match status" value="1"/>
</dbReference>
<keyword evidence="2" id="KW-0805">Transcription regulation</keyword>
<organism evidence="7 8">
    <name type="scientific">Amycolatopsis nalaikhensis</name>
    <dbReference type="NCBI Taxonomy" id="715472"/>
    <lineage>
        <taxon>Bacteria</taxon>
        <taxon>Bacillati</taxon>
        <taxon>Actinomycetota</taxon>
        <taxon>Actinomycetes</taxon>
        <taxon>Pseudonocardiales</taxon>
        <taxon>Pseudonocardiaceae</taxon>
        <taxon>Amycolatopsis</taxon>
    </lineage>
</organism>
<dbReference type="Gene3D" id="1.10.10.10">
    <property type="entry name" value="Winged helix-like DNA-binding domain superfamily/Winged helix DNA-binding domain"/>
    <property type="match status" value="1"/>
</dbReference>
<evidence type="ECO:0000313" key="7">
    <source>
        <dbReference type="EMBL" id="WIV55456.1"/>
    </source>
</evidence>
<dbReference type="SUPFAM" id="SSF88659">
    <property type="entry name" value="Sigma3 and sigma4 domains of RNA polymerase sigma factors"/>
    <property type="match status" value="1"/>
</dbReference>
<evidence type="ECO:0000313" key="8">
    <source>
        <dbReference type="Proteomes" id="UP001227101"/>
    </source>
</evidence>
<dbReference type="PANTHER" id="PTHR43133">
    <property type="entry name" value="RNA POLYMERASE ECF-TYPE SIGMA FACTO"/>
    <property type="match status" value="1"/>
</dbReference>
<dbReference type="PANTHER" id="PTHR43133:SF53">
    <property type="entry name" value="ECF RNA POLYMERASE SIGMA-E FACTOR"/>
    <property type="match status" value="1"/>
</dbReference>
<dbReference type="Pfam" id="PF04542">
    <property type="entry name" value="Sigma70_r2"/>
    <property type="match status" value="1"/>
</dbReference>
<reference evidence="7 8" key="1">
    <citation type="submission" date="2023-06" db="EMBL/GenBank/DDBJ databases">
        <authorList>
            <person name="Oyuntsetseg B."/>
            <person name="Kim S.B."/>
        </authorList>
    </citation>
    <scope>NUCLEOTIDE SEQUENCE [LARGE SCALE GENOMIC DNA]</scope>
    <source>
        <strain evidence="7 8">2-2</strain>
    </source>
</reference>
<dbReference type="InterPro" id="IPR039425">
    <property type="entry name" value="RNA_pol_sigma-70-like"/>
</dbReference>
<accession>A0ABY8XIL7</accession>
<keyword evidence="3" id="KW-0731">Sigma factor</keyword>
<dbReference type="NCBIfam" id="TIGR02937">
    <property type="entry name" value="sigma70-ECF"/>
    <property type="match status" value="1"/>
</dbReference>
<comment type="similarity">
    <text evidence="1">Belongs to the sigma-70 factor family. ECF subfamily.</text>
</comment>
<evidence type="ECO:0000256" key="3">
    <source>
        <dbReference type="ARBA" id="ARBA00023082"/>
    </source>
</evidence>
<gene>
    <name evidence="7" type="ORF">QP939_42665</name>
</gene>
<proteinExistence type="inferred from homology"/>
<dbReference type="SUPFAM" id="SSF88946">
    <property type="entry name" value="Sigma2 domain of RNA polymerase sigma factors"/>
    <property type="match status" value="1"/>
</dbReference>
<dbReference type="InterPro" id="IPR013249">
    <property type="entry name" value="RNA_pol_sigma70_r4_t2"/>
</dbReference>
<evidence type="ECO:0000256" key="2">
    <source>
        <dbReference type="ARBA" id="ARBA00023015"/>
    </source>
</evidence>
<evidence type="ECO:0000259" key="5">
    <source>
        <dbReference type="Pfam" id="PF04542"/>
    </source>
</evidence>
<keyword evidence="8" id="KW-1185">Reference proteome</keyword>
<dbReference type="Proteomes" id="UP001227101">
    <property type="component" value="Chromosome"/>
</dbReference>
<dbReference type="InterPro" id="IPR013324">
    <property type="entry name" value="RNA_pol_sigma_r3/r4-like"/>
</dbReference>
<keyword evidence="4" id="KW-0804">Transcription</keyword>
<dbReference type="CDD" id="cd06171">
    <property type="entry name" value="Sigma70_r4"/>
    <property type="match status" value="1"/>
</dbReference>
<protein>
    <submittedName>
        <fullName evidence="7">Sigma-70 family RNA polymerase sigma factor</fullName>
    </submittedName>
</protein>
<dbReference type="InterPro" id="IPR036388">
    <property type="entry name" value="WH-like_DNA-bd_sf"/>
</dbReference>
<dbReference type="InterPro" id="IPR013325">
    <property type="entry name" value="RNA_pol_sigma_r2"/>
</dbReference>
<dbReference type="RefSeq" id="WP_285452404.1">
    <property type="nucleotide sequence ID" value="NZ_CP127173.1"/>
</dbReference>
<dbReference type="InterPro" id="IPR007627">
    <property type="entry name" value="RNA_pol_sigma70_r2"/>
</dbReference>
<dbReference type="EMBL" id="CP127173">
    <property type="protein sequence ID" value="WIV55456.1"/>
    <property type="molecule type" value="Genomic_DNA"/>
</dbReference>
<name>A0ABY8XIL7_9PSEU</name>
<feature type="domain" description="RNA polymerase sigma factor 70 region 4 type 2" evidence="6">
    <location>
        <begin position="151"/>
        <end position="198"/>
    </location>
</feature>
<dbReference type="Pfam" id="PF08281">
    <property type="entry name" value="Sigma70_r4_2"/>
    <property type="match status" value="1"/>
</dbReference>
<evidence type="ECO:0000256" key="1">
    <source>
        <dbReference type="ARBA" id="ARBA00010641"/>
    </source>
</evidence>
<feature type="domain" description="RNA polymerase sigma-70 region 2" evidence="5">
    <location>
        <begin position="33"/>
        <end position="92"/>
    </location>
</feature>